<dbReference type="SUPFAM" id="SSF51445">
    <property type="entry name" value="(Trans)glycosidases"/>
    <property type="match status" value="1"/>
</dbReference>
<organism evidence="1 2">
    <name type="scientific">Persicirhabdus sediminis</name>
    <dbReference type="NCBI Taxonomy" id="454144"/>
    <lineage>
        <taxon>Bacteria</taxon>
        <taxon>Pseudomonadati</taxon>
        <taxon>Verrucomicrobiota</taxon>
        <taxon>Verrucomicrobiia</taxon>
        <taxon>Verrucomicrobiales</taxon>
        <taxon>Verrucomicrobiaceae</taxon>
        <taxon>Persicirhabdus</taxon>
    </lineage>
</organism>
<dbReference type="Proteomes" id="UP000624703">
    <property type="component" value="Unassembled WGS sequence"/>
</dbReference>
<name>A0A8J7MB61_9BACT</name>
<comment type="caution">
    <text evidence="1">The sequence shown here is derived from an EMBL/GenBank/DDBJ whole genome shotgun (WGS) entry which is preliminary data.</text>
</comment>
<sequence length="849" mass="96260">MKFHHLHPPARLPALLLSTTISLLSAARAIELSNNTITLEVAEDGSLNIYDKDKKAIISGAQRAVYFQPVDFQLENLSQWKANKRQQRTERFHDQVGAGNTLIITEQNKDGVIAEFSYKLYDSAEPIVAMGFSINNASQSDLRCYGAATMLSGKLTILENGTGFRTLLGSSGNTLNNVTEGMASQGLNSSMITSKVGDQQISLVAGGSKYKDFLRHIKISQAGNIPQLDIIARDPFGRLITAGQSYASEDQSIITLDGNNPFEVLENYANYTAQLNQIQLNYYNFPTLCGWAMGNRLGHNVPFNRSDYLVEEAKLIDATGFTRFAPVAIRLEPDTYAWRDNGHTSQGWWDDKHMLKYDRLAAPYETFEKFCQGITDANCIPFTYHQVNIPSRDFVRSHPNWVINKDISKIDASYKRYNIFMDFTNKEWQDYYLKVWQRWQGNGLKGIKFDYPQSGWMKDGGFEDPIATTSSAYRENFQISRTGLGSDAFIHERSLEHWLWDKKGEYIEFEYMPSDLTLGIVDLQRTAKDNSHLEPNMMGLIGKRWYKNRVLYNYYPDCKALHIPPKFFTNEKPSTREIKPVPMQPAARQNILTQMYFISGRLELSSAISTLDNETRHDLSRVFPVLNSAKSPRPVDLFLDKENPQIYSYEVEPGWNQVMFINTYHRGLTDEEINSLKGEDLFYALNRDPAGVQTIKAPLSGDQFSTGSLGLTAEKSYHVYDFWADKYLGTFAGSDSIELSLKPQESCMVSVREVQPQPQIISSDRHIMQGMFELTDISWNTEKSTLSGKLEIISNDPATVTVAKNGYLKTPTIDCDGAAYKIHSETSDYFKVTFDSAESKQVSWSIQFN</sequence>
<dbReference type="RefSeq" id="WP_200309653.1">
    <property type="nucleotide sequence ID" value="NZ_JAENIM010000008.1"/>
</dbReference>
<gene>
    <name evidence="1" type="ORF">JIN82_00550</name>
</gene>
<proteinExistence type="predicted"/>
<dbReference type="InterPro" id="IPR017853">
    <property type="entry name" value="GH"/>
</dbReference>
<keyword evidence="2" id="KW-1185">Reference proteome</keyword>
<accession>A0A8J7MB61</accession>
<reference evidence="1" key="1">
    <citation type="submission" date="2021-01" db="EMBL/GenBank/DDBJ databases">
        <title>Modified the classification status of verrucomicrobia.</title>
        <authorList>
            <person name="Feng X."/>
        </authorList>
    </citation>
    <scope>NUCLEOTIDE SEQUENCE</scope>
    <source>
        <strain evidence="1">_KCTC 22039</strain>
    </source>
</reference>
<protein>
    <submittedName>
        <fullName evidence="1">Uncharacterized protein</fullName>
    </submittedName>
</protein>
<dbReference type="AlphaFoldDB" id="A0A8J7MB61"/>
<dbReference type="Gene3D" id="3.20.20.70">
    <property type="entry name" value="Aldolase class I"/>
    <property type="match status" value="1"/>
</dbReference>
<evidence type="ECO:0000313" key="2">
    <source>
        <dbReference type="Proteomes" id="UP000624703"/>
    </source>
</evidence>
<evidence type="ECO:0000313" key="1">
    <source>
        <dbReference type="EMBL" id="MBK1789634.1"/>
    </source>
</evidence>
<dbReference type="InterPro" id="IPR013785">
    <property type="entry name" value="Aldolase_TIM"/>
</dbReference>
<dbReference type="EMBL" id="JAENIM010000008">
    <property type="protein sequence ID" value="MBK1789634.1"/>
    <property type="molecule type" value="Genomic_DNA"/>
</dbReference>